<gene>
    <name evidence="13" type="primary">polA</name>
    <name evidence="16" type="ORF">HNQ46_001428</name>
</gene>
<proteinExistence type="inferred from homology"/>
<dbReference type="GeneID" id="85014966"/>
<sequence>MKREKILLIDGHSILSRAFYGVPFLNNKEGIPTNGIYGFLNILFKEIELEETEYVAVAFDVPKPTFRHKLFPKYKGTRKGMPEELKEQVPLLQELLRKMHMPLLMMEGFEADDILGTVAKQMQAEGKEVVVVSGDRDLLQLSDEHIKISIPKTSKGETKVYSYYPKDVEEEWGVSPIEFIDLKALMGDSSDNIPGVPGMGEKTATWIIQKYKSIEEAYAHAEDSEFKVPRKPSAGKDLKEHFELAKLSKELATINIHVPISLNFSDCKWENYANSESKELIRKWEFRSLYSRFEEAESTAEKKLSLPAWKDVEDPYLAKIAFKDAKKQKSAGIFLQVDPSDGGKLYVYLCLSDTRLYRIPLSLCEEELTELLKEGEYFTLQLKDQYHLWEELLAGEIHDLSLGAYLLNPLKDSYAYDDLARDYMDLVLPGKKELQNTVEEGLYSAFVSWQAKDRIFQELKDTEQWELYRDVEEPLVPVLYRMEKAGILVDKEALLSYGEELKKNIAMLQEEIYAMAGEEFNINSPQQLGGILFEKMQLPGGKKTKTGYSTAVDVLEKLQEDYPIVGKILEYRTYSKLNSTYAEGLSNYVGEDQRIHGSFQQMVTATGRLSSTEPNLQNIPIRTEMGRVFRSVFIPKEGSVFLDADYSQVELRLLASLSKDEKLIEAYRKDADIHRVTASEVFHVPLEEVTPELRRNAKAVNFGIVYGISAFGLSEGLSISRQEAKEYIERYFTSYPKVKEYLDGEVVFAREHSFVKTLFGRRRPLPEIHASNFMRRSFSERVAMNAPIQGTAADIIKKAMVIVDQKLSEKNCQSRIVLQIHDELLLEVVKDELETVKDILVSAMEHVVSLPVPLIVEATVGNNWDEAH</sequence>
<evidence type="ECO:0000256" key="12">
    <source>
        <dbReference type="NCBIfam" id="TIGR00593"/>
    </source>
</evidence>
<comment type="similarity">
    <text evidence="1 13">Belongs to the DNA polymerase type-A family.</text>
</comment>
<dbReference type="InterPro" id="IPR001098">
    <property type="entry name" value="DNA-dir_DNA_pol_A_palm_dom"/>
</dbReference>
<dbReference type="InterPro" id="IPR020046">
    <property type="entry name" value="5-3_exonucl_a-hlix_arch_N"/>
</dbReference>
<dbReference type="EC" id="2.7.7.7" evidence="2 12"/>
<dbReference type="SUPFAM" id="SSF53098">
    <property type="entry name" value="Ribonuclease H-like"/>
    <property type="match status" value="1"/>
</dbReference>
<dbReference type="InterPro" id="IPR036397">
    <property type="entry name" value="RNaseH_sf"/>
</dbReference>
<dbReference type="PANTHER" id="PTHR10133">
    <property type="entry name" value="DNA POLYMERASE I"/>
    <property type="match status" value="1"/>
</dbReference>
<dbReference type="InterPro" id="IPR002421">
    <property type="entry name" value="5-3_exonuclease"/>
</dbReference>
<evidence type="ECO:0000313" key="17">
    <source>
        <dbReference type="Proteomes" id="UP000522163"/>
    </source>
</evidence>
<dbReference type="Gene3D" id="3.40.50.1010">
    <property type="entry name" value="5'-nuclease"/>
    <property type="match status" value="1"/>
</dbReference>
<dbReference type="SUPFAM" id="SSF88723">
    <property type="entry name" value="PIN domain-like"/>
    <property type="match status" value="1"/>
</dbReference>
<dbReference type="SMART" id="SM00475">
    <property type="entry name" value="53EXOc"/>
    <property type="match status" value="1"/>
</dbReference>
<dbReference type="InterPro" id="IPR036279">
    <property type="entry name" value="5-3_exonuclease_C_sf"/>
</dbReference>
<dbReference type="Gene3D" id="3.30.70.370">
    <property type="match status" value="1"/>
</dbReference>
<dbReference type="PANTHER" id="PTHR10133:SF27">
    <property type="entry name" value="DNA POLYMERASE NU"/>
    <property type="match status" value="1"/>
</dbReference>
<evidence type="ECO:0000313" key="16">
    <source>
        <dbReference type="EMBL" id="MBB6041448.1"/>
    </source>
</evidence>
<evidence type="ECO:0000256" key="6">
    <source>
        <dbReference type="ARBA" id="ARBA00022705"/>
    </source>
</evidence>
<evidence type="ECO:0000256" key="2">
    <source>
        <dbReference type="ARBA" id="ARBA00012417"/>
    </source>
</evidence>
<dbReference type="Gene3D" id="1.20.1060.10">
    <property type="entry name" value="Taq DNA Polymerase, Chain T, domain 4"/>
    <property type="match status" value="1"/>
</dbReference>
<dbReference type="CDD" id="cd06140">
    <property type="entry name" value="DNA_polA_I_Bacillus_like_exo"/>
    <property type="match status" value="1"/>
</dbReference>
<dbReference type="InterPro" id="IPR008918">
    <property type="entry name" value="HhH2"/>
</dbReference>
<dbReference type="Gene3D" id="3.30.420.10">
    <property type="entry name" value="Ribonuclease H-like superfamily/Ribonuclease H"/>
    <property type="match status" value="1"/>
</dbReference>
<dbReference type="GO" id="GO:0006302">
    <property type="term" value="P:double-strand break repair"/>
    <property type="evidence" value="ECO:0007669"/>
    <property type="project" value="TreeGrafter"/>
</dbReference>
<comment type="function">
    <text evidence="13">In addition to polymerase activity, this DNA polymerase exhibits 5'-3' exonuclease activity.</text>
</comment>
<dbReference type="GO" id="GO:0003887">
    <property type="term" value="F:DNA-directed DNA polymerase activity"/>
    <property type="evidence" value="ECO:0007669"/>
    <property type="project" value="UniProtKB-UniRule"/>
</dbReference>
<reference evidence="16 17" key="1">
    <citation type="submission" date="2020-08" db="EMBL/GenBank/DDBJ databases">
        <title>Genomic Encyclopedia of Type Strains, Phase IV (KMG-IV): sequencing the most valuable type-strain genomes for metagenomic binning, comparative biology and taxonomic classification.</title>
        <authorList>
            <person name="Goeker M."/>
        </authorList>
    </citation>
    <scope>NUCLEOTIDE SEQUENCE [LARGE SCALE GENOMIC DNA]</scope>
    <source>
        <strain evidence="16 17">DSM 17245</strain>
    </source>
</reference>
<dbReference type="SMART" id="SM00279">
    <property type="entry name" value="HhH2"/>
    <property type="match status" value="1"/>
</dbReference>
<dbReference type="Pfam" id="PF00476">
    <property type="entry name" value="DNA_pol_A"/>
    <property type="match status" value="1"/>
</dbReference>
<dbReference type="SMART" id="SM00482">
    <property type="entry name" value="POLAc"/>
    <property type="match status" value="1"/>
</dbReference>
<dbReference type="PROSITE" id="PS00447">
    <property type="entry name" value="DNA_POLYMERASE_A"/>
    <property type="match status" value="1"/>
</dbReference>
<dbReference type="NCBIfam" id="NF004397">
    <property type="entry name" value="PRK05755.1"/>
    <property type="match status" value="1"/>
</dbReference>
<dbReference type="SUPFAM" id="SSF56672">
    <property type="entry name" value="DNA/RNA polymerases"/>
    <property type="match status" value="1"/>
</dbReference>
<keyword evidence="13" id="KW-0269">Exonuclease</keyword>
<comment type="catalytic activity">
    <reaction evidence="11 13">
        <text>DNA(n) + a 2'-deoxyribonucleoside 5'-triphosphate = DNA(n+1) + diphosphate</text>
        <dbReference type="Rhea" id="RHEA:22508"/>
        <dbReference type="Rhea" id="RHEA-COMP:17339"/>
        <dbReference type="Rhea" id="RHEA-COMP:17340"/>
        <dbReference type="ChEBI" id="CHEBI:33019"/>
        <dbReference type="ChEBI" id="CHEBI:61560"/>
        <dbReference type="ChEBI" id="CHEBI:173112"/>
        <dbReference type="EC" id="2.7.7.7"/>
    </reaction>
</comment>
<dbReference type="SUPFAM" id="SSF47807">
    <property type="entry name" value="5' to 3' exonuclease, C-terminal subdomain"/>
    <property type="match status" value="1"/>
</dbReference>
<dbReference type="InterPro" id="IPR020045">
    <property type="entry name" value="DNA_polI_H3TH"/>
</dbReference>
<keyword evidence="9 13" id="KW-0238">DNA-binding</keyword>
<comment type="caution">
    <text evidence="16">The sequence shown here is derived from an EMBL/GenBank/DDBJ whole genome shotgun (WGS) entry which is preliminary data.</text>
</comment>
<dbReference type="InterPro" id="IPR018320">
    <property type="entry name" value="DNA_polymerase_1"/>
</dbReference>
<protein>
    <recommendedName>
        <fullName evidence="3 12">DNA polymerase I</fullName>
        <ecNumber evidence="2 12">2.7.7.7</ecNumber>
    </recommendedName>
</protein>
<dbReference type="RefSeq" id="WP_183684059.1">
    <property type="nucleotide sequence ID" value="NZ_JACHHH010000006.1"/>
</dbReference>
<evidence type="ECO:0000259" key="15">
    <source>
        <dbReference type="SMART" id="SM00482"/>
    </source>
</evidence>
<organism evidence="16 17">
    <name type="scientific">Oribacterium sinus</name>
    <dbReference type="NCBI Taxonomy" id="237576"/>
    <lineage>
        <taxon>Bacteria</taxon>
        <taxon>Bacillati</taxon>
        <taxon>Bacillota</taxon>
        <taxon>Clostridia</taxon>
        <taxon>Lachnospirales</taxon>
        <taxon>Lachnospiraceae</taxon>
        <taxon>Oribacterium</taxon>
    </lineage>
</organism>
<dbReference type="FunFam" id="1.10.150.20:FF:000003">
    <property type="entry name" value="DNA polymerase I"/>
    <property type="match status" value="1"/>
</dbReference>
<dbReference type="CDD" id="cd08637">
    <property type="entry name" value="DNA_pol_A_pol_I_C"/>
    <property type="match status" value="1"/>
</dbReference>
<keyword evidence="6 13" id="KW-0235">DNA replication</keyword>
<keyword evidence="13" id="KW-0540">Nuclease</keyword>
<accession>A0A7W9W2F0</accession>
<dbReference type="AlphaFoldDB" id="A0A7W9W2F0"/>
<dbReference type="InterPro" id="IPR012337">
    <property type="entry name" value="RNaseH-like_sf"/>
</dbReference>
<dbReference type="PRINTS" id="PR00868">
    <property type="entry name" value="DNAPOLI"/>
</dbReference>
<dbReference type="CDD" id="cd09898">
    <property type="entry name" value="H3TH_53EXO"/>
    <property type="match status" value="1"/>
</dbReference>
<evidence type="ECO:0000256" key="4">
    <source>
        <dbReference type="ARBA" id="ARBA00022679"/>
    </source>
</evidence>
<keyword evidence="4 13" id="KW-0808">Transferase</keyword>
<dbReference type="FunFam" id="1.20.1060.10:FF:000001">
    <property type="entry name" value="DNA polymerase I"/>
    <property type="match status" value="1"/>
</dbReference>
<dbReference type="InterPro" id="IPR029060">
    <property type="entry name" value="PIN-like_dom_sf"/>
</dbReference>
<dbReference type="InterPro" id="IPR043502">
    <property type="entry name" value="DNA/RNA_pol_sf"/>
</dbReference>
<dbReference type="CDD" id="cd09859">
    <property type="entry name" value="PIN_53EXO"/>
    <property type="match status" value="1"/>
</dbReference>
<feature type="domain" description="5'-3' exonuclease" evidence="14">
    <location>
        <begin position="2"/>
        <end position="270"/>
    </location>
</feature>
<dbReference type="GO" id="GO:0008409">
    <property type="term" value="F:5'-3' exonuclease activity"/>
    <property type="evidence" value="ECO:0007669"/>
    <property type="project" value="UniProtKB-UniRule"/>
</dbReference>
<keyword evidence="13" id="KW-0378">Hydrolase</keyword>
<dbReference type="GO" id="GO:0003677">
    <property type="term" value="F:DNA binding"/>
    <property type="evidence" value="ECO:0007669"/>
    <property type="project" value="UniProtKB-UniRule"/>
</dbReference>
<name>A0A7W9W2F0_9FIRM</name>
<keyword evidence="8 13" id="KW-0239">DNA-directed DNA polymerase</keyword>
<dbReference type="NCBIfam" id="TIGR00593">
    <property type="entry name" value="pola"/>
    <property type="match status" value="1"/>
</dbReference>
<keyword evidence="7 13" id="KW-0227">DNA damage</keyword>
<dbReference type="Gene3D" id="1.10.150.20">
    <property type="entry name" value="5' to 3' exonuclease, C-terminal subdomain"/>
    <property type="match status" value="2"/>
</dbReference>
<dbReference type="Pfam" id="PF02739">
    <property type="entry name" value="5_3_exonuc_N"/>
    <property type="match status" value="1"/>
</dbReference>
<evidence type="ECO:0000256" key="1">
    <source>
        <dbReference type="ARBA" id="ARBA00007705"/>
    </source>
</evidence>
<keyword evidence="5 13" id="KW-0548">Nucleotidyltransferase</keyword>
<evidence type="ECO:0000256" key="7">
    <source>
        <dbReference type="ARBA" id="ARBA00022763"/>
    </source>
</evidence>
<dbReference type="InterPro" id="IPR019760">
    <property type="entry name" value="DNA-dir_DNA_pol_A_CS"/>
</dbReference>
<evidence type="ECO:0000256" key="5">
    <source>
        <dbReference type="ARBA" id="ARBA00022695"/>
    </source>
</evidence>
<feature type="domain" description="DNA-directed DNA polymerase family A palm" evidence="15">
    <location>
        <begin position="626"/>
        <end position="832"/>
    </location>
</feature>
<dbReference type="GO" id="GO:0006261">
    <property type="term" value="P:DNA-templated DNA replication"/>
    <property type="evidence" value="ECO:0007669"/>
    <property type="project" value="UniProtKB-UniRule"/>
</dbReference>
<comment type="subunit">
    <text evidence="13">Single-chain monomer with multiple functions.</text>
</comment>
<dbReference type="EMBL" id="JACHHH010000006">
    <property type="protein sequence ID" value="MBB6041448.1"/>
    <property type="molecule type" value="Genomic_DNA"/>
</dbReference>
<dbReference type="InterPro" id="IPR002298">
    <property type="entry name" value="DNA_polymerase_A"/>
</dbReference>
<keyword evidence="10 13" id="KW-0234">DNA repair</keyword>
<evidence type="ECO:0000256" key="13">
    <source>
        <dbReference type="RuleBase" id="RU004460"/>
    </source>
</evidence>
<evidence type="ECO:0000256" key="3">
    <source>
        <dbReference type="ARBA" id="ARBA00020311"/>
    </source>
</evidence>
<evidence type="ECO:0000259" key="14">
    <source>
        <dbReference type="SMART" id="SM00475"/>
    </source>
</evidence>
<evidence type="ECO:0000256" key="10">
    <source>
        <dbReference type="ARBA" id="ARBA00023204"/>
    </source>
</evidence>
<evidence type="ECO:0000256" key="11">
    <source>
        <dbReference type="ARBA" id="ARBA00049244"/>
    </source>
</evidence>
<evidence type="ECO:0000256" key="8">
    <source>
        <dbReference type="ARBA" id="ARBA00022932"/>
    </source>
</evidence>
<dbReference type="Pfam" id="PF01367">
    <property type="entry name" value="5_3_exonuc"/>
    <property type="match status" value="1"/>
</dbReference>
<dbReference type="FunFam" id="1.10.150.20:FF:000002">
    <property type="entry name" value="DNA polymerase I"/>
    <property type="match status" value="1"/>
</dbReference>
<dbReference type="Proteomes" id="UP000522163">
    <property type="component" value="Unassembled WGS sequence"/>
</dbReference>
<evidence type="ECO:0000256" key="9">
    <source>
        <dbReference type="ARBA" id="ARBA00023125"/>
    </source>
</evidence>